<dbReference type="InterPro" id="IPR030960">
    <property type="entry name" value="DHQS/DOIS_N"/>
</dbReference>
<dbReference type="Proteomes" id="UP000724672">
    <property type="component" value="Unassembled WGS sequence"/>
</dbReference>
<evidence type="ECO:0000259" key="20">
    <source>
        <dbReference type="Pfam" id="PF24621"/>
    </source>
</evidence>
<comment type="subcellular location">
    <subcellularLocation>
        <location evidence="4 18">Cytoplasm</location>
    </subcellularLocation>
</comment>
<dbReference type="InterPro" id="IPR016037">
    <property type="entry name" value="DHQ_synth_AroB"/>
</dbReference>
<keyword evidence="13 18" id="KW-0862">Zinc</keyword>
<dbReference type="NCBIfam" id="TIGR01357">
    <property type="entry name" value="aroB"/>
    <property type="match status" value="1"/>
</dbReference>
<evidence type="ECO:0000256" key="4">
    <source>
        <dbReference type="ARBA" id="ARBA00004496"/>
    </source>
</evidence>
<dbReference type="PANTHER" id="PTHR43622">
    <property type="entry name" value="3-DEHYDROQUINATE SYNTHASE"/>
    <property type="match status" value="1"/>
</dbReference>
<comment type="pathway">
    <text evidence="5 18">Metabolic intermediate biosynthesis; chorismate biosynthesis; chorismate from D-erythrose 4-phosphate and phosphoenolpyruvate: step 2/7.</text>
</comment>
<dbReference type="GO" id="GO:0005737">
    <property type="term" value="C:cytoplasm"/>
    <property type="evidence" value="ECO:0007669"/>
    <property type="project" value="UniProtKB-SubCell"/>
</dbReference>
<dbReference type="GO" id="GO:0009073">
    <property type="term" value="P:aromatic amino acid family biosynthetic process"/>
    <property type="evidence" value="ECO:0007669"/>
    <property type="project" value="UniProtKB-KW"/>
</dbReference>
<feature type="binding site" evidence="18">
    <location>
        <begin position="102"/>
        <end position="106"/>
    </location>
    <ligand>
        <name>NAD(+)</name>
        <dbReference type="ChEBI" id="CHEBI:57540"/>
    </ligand>
</feature>
<comment type="caution">
    <text evidence="21">The sequence shown here is derived from an EMBL/GenBank/DDBJ whole genome shotgun (WGS) entry which is preliminary data.</text>
</comment>
<dbReference type="GO" id="GO:0000166">
    <property type="term" value="F:nucleotide binding"/>
    <property type="evidence" value="ECO:0007669"/>
    <property type="project" value="UniProtKB-KW"/>
</dbReference>
<evidence type="ECO:0000256" key="1">
    <source>
        <dbReference type="ARBA" id="ARBA00001393"/>
    </source>
</evidence>
<dbReference type="InterPro" id="IPR050071">
    <property type="entry name" value="Dehydroquinate_synthase"/>
</dbReference>
<name>A0A942UYT5_9FIRM</name>
<evidence type="ECO:0000256" key="14">
    <source>
        <dbReference type="ARBA" id="ARBA00023027"/>
    </source>
</evidence>
<comment type="caution">
    <text evidence="18">Lacks conserved residue(s) required for the propagation of feature annotation.</text>
</comment>
<evidence type="ECO:0000256" key="16">
    <source>
        <dbReference type="ARBA" id="ARBA00023239"/>
    </source>
</evidence>
<evidence type="ECO:0000256" key="11">
    <source>
        <dbReference type="ARBA" id="ARBA00022723"/>
    </source>
</evidence>
<keyword evidence="14 18" id="KW-0520">NAD</keyword>
<evidence type="ECO:0000256" key="18">
    <source>
        <dbReference type="HAMAP-Rule" id="MF_00110"/>
    </source>
</evidence>
<keyword evidence="12 18" id="KW-0547">Nucleotide-binding</keyword>
<evidence type="ECO:0000259" key="19">
    <source>
        <dbReference type="Pfam" id="PF01761"/>
    </source>
</evidence>
<feature type="binding site" evidence="18">
    <location>
        <position position="261"/>
    </location>
    <ligand>
        <name>Zn(2+)</name>
        <dbReference type="ChEBI" id="CHEBI:29105"/>
    </ligand>
</feature>
<comment type="cofactor">
    <cofactor evidence="3">
        <name>Zn(2+)</name>
        <dbReference type="ChEBI" id="CHEBI:29105"/>
    </cofactor>
</comment>
<dbReference type="GO" id="GO:0009423">
    <property type="term" value="P:chorismate biosynthetic process"/>
    <property type="evidence" value="ECO:0007669"/>
    <property type="project" value="UniProtKB-UniRule"/>
</dbReference>
<accession>A0A942UYT5</accession>
<dbReference type="GO" id="GO:0003856">
    <property type="term" value="F:3-dehydroquinate synthase activity"/>
    <property type="evidence" value="ECO:0007669"/>
    <property type="project" value="UniProtKB-UniRule"/>
</dbReference>
<feature type="binding site" evidence="18">
    <location>
        <position position="139"/>
    </location>
    <ligand>
        <name>NAD(+)</name>
        <dbReference type="ChEBI" id="CHEBI:57540"/>
    </ligand>
</feature>
<feature type="domain" description="3-dehydroquinate synthase C-terminal" evidence="20">
    <location>
        <begin position="178"/>
        <end position="321"/>
    </location>
</feature>
<dbReference type="Pfam" id="PF24621">
    <property type="entry name" value="DHQS_C"/>
    <property type="match status" value="1"/>
</dbReference>
<evidence type="ECO:0000256" key="9">
    <source>
        <dbReference type="ARBA" id="ARBA00022490"/>
    </source>
</evidence>
<dbReference type="PANTHER" id="PTHR43622:SF7">
    <property type="entry name" value="3-DEHYDROQUINATE SYNTHASE, CHLOROPLASTIC"/>
    <property type="match status" value="1"/>
</dbReference>
<evidence type="ECO:0000313" key="22">
    <source>
        <dbReference type="Proteomes" id="UP000724672"/>
    </source>
</evidence>
<dbReference type="InterPro" id="IPR030963">
    <property type="entry name" value="DHQ_synth_fam"/>
</dbReference>
<dbReference type="PIRSF" id="PIRSF001455">
    <property type="entry name" value="DHQ_synth"/>
    <property type="match status" value="1"/>
</dbReference>
<keyword evidence="11 18" id="KW-0479">Metal-binding</keyword>
<dbReference type="Gene3D" id="3.40.50.1970">
    <property type="match status" value="1"/>
</dbReference>
<evidence type="ECO:0000256" key="7">
    <source>
        <dbReference type="ARBA" id="ARBA00013031"/>
    </source>
</evidence>
<comment type="function">
    <text evidence="18">Catalyzes the conversion of 3-deoxy-D-arabino-heptulosonate 7-phosphate (DAHP) to dehydroquinate (DHQ).</text>
</comment>
<gene>
    <name evidence="18 21" type="primary">aroB</name>
    <name evidence="21" type="ORF">GOQ27_16675</name>
</gene>
<comment type="catalytic activity">
    <reaction evidence="1 18">
        <text>7-phospho-2-dehydro-3-deoxy-D-arabino-heptonate = 3-dehydroquinate + phosphate</text>
        <dbReference type="Rhea" id="RHEA:21968"/>
        <dbReference type="ChEBI" id="CHEBI:32364"/>
        <dbReference type="ChEBI" id="CHEBI:43474"/>
        <dbReference type="ChEBI" id="CHEBI:58394"/>
        <dbReference type="EC" id="4.2.3.4"/>
    </reaction>
</comment>
<dbReference type="EMBL" id="WSFT01000053">
    <property type="protein sequence ID" value="MBS4540115.1"/>
    <property type="molecule type" value="Genomic_DNA"/>
</dbReference>
<keyword evidence="10 18" id="KW-0028">Amino-acid biosynthesis</keyword>
<evidence type="ECO:0000256" key="17">
    <source>
        <dbReference type="ARBA" id="ARBA00023285"/>
    </source>
</evidence>
<keyword evidence="15 18" id="KW-0057">Aromatic amino acid biosynthesis</keyword>
<feature type="binding site" evidence="18">
    <location>
        <position position="148"/>
    </location>
    <ligand>
        <name>NAD(+)</name>
        <dbReference type="ChEBI" id="CHEBI:57540"/>
    </ligand>
</feature>
<organism evidence="21 22">
    <name type="scientific">Anaeromonas frigoriresistens</name>
    <dbReference type="NCBI Taxonomy" id="2683708"/>
    <lineage>
        <taxon>Bacteria</taxon>
        <taxon>Bacillati</taxon>
        <taxon>Bacillota</taxon>
        <taxon>Tissierellia</taxon>
        <taxon>Tissierellales</taxon>
        <taxon>Thermohalobacteraceae</taxon>
        <taxon>Anaeromonas</taxon>
    </lineage>
</organism>
<dbReference type="InterPro" id="IPR056179">
    <property type="entry name" value="DHQS_C"/>
</dbReference>
<dbReference type="GO" id="GO:0046872">
    <property type="term" value="F:metal ion binding"/>
    <property type="evidence" value="ECO:0007669"/>
    <property type="project" value="UniProtKB-KW"/>
</dbReference>
<evidence type="ECO:0000256" key="3">
    <source>
        <dbReference type="ARBA" id="ARBA00001947"/>
    </source>
</evidence>
<feature type="binding site" evidence="18">
    <location>
        <position position="181"/>
    </location>
    <ligand>
        <name>Zn(2+)</name>
        <dbReference type="ChEBI" id="CHEBI:29105"/>
    </ligand>
</feature>
<evidence type="ECO:0000256" key="2">
    <source>
        <dbReference type="ARBA" id="ARBA00001911"/>
    </source>
</evidence>
<evidence type="ECO:0000256" key="15">
    <source>
        <dbReference type="ARBA" id="ARBA00023141"/>
    </source>
</evidence>
<feature type="binding site" evidence="18">
    <location>
        <position position="244"/>
    </location>
    <ligand>
        <name>Zn(2+)</name>
        <dbReference type="ChEBI" id="CHEBI:29105"/>
    </ligand>
</feature>
<dbReference type="EC" id="4.2.3.4" evidence="7 18"/>
<comment type="cofactor">
    <cofactor evidence="2 18">
        <name>NAD(+)</name>
        <dbReference type="ChEBI" id="CHEBI:57540"/>
    </cofactor>
</comment>
<evidence type="ECO:0000256" key="13">
    <source>
        <dbReference type="ARBA" id="ARBA00022833"/>
    </source>
</evidence>
<reference evidence="21" key="1">
    <citation type="submission" date="2019-12" db="EMBL/GenBank/DDBJ databases">
        <title>Clostridiaceae gen. nov. sp. nov., isolated from sediment in Xinjiang, China.</title>
        <authorList>
            <person name="Zhang R."/>
        </authorList>
    </citation>
    <scope>NUCLEOTIDE SEQUENCE</scope>
    <source>
        <strain evidence="21">D2Q-11</strain>
    </source>
</reference>
<dbReference type="Pfam" id="PF01761">
    <property type="entry name" value="DHQ_synthase"/>
    <property type="match status" value="1"/>
</dbReference>
<keyword evidence="9 18" id="KW-0963">Cytoplasm</keyword>
<evidence type="ECO:0000256" key="5">
    <source>
        <dbReference type="ARBA" id="ARBA00004661"/>
    </source>
</evidence>
<dbReference type="GO" id="GO:0008652">
    <property type="term" value="P:amino acid biosynthetic process"/>
    <property type="evidence" value="ECO:0007669"/>
    <property type="project" value="UniProtKB-KW"/>
</dbReference>
<feature type="binding site" evidence="18">
    <location>
        <begin position="166"/>
        <end position="169"/>
    </location>
    <ligand>
        <name>NAD(+)</name>
        <dbReference type="ChEBI" id="CHEBI:57540"/>
    </ligand>
</feature>
<evidence type="ECO:0000256" key="6">
    <source>
        <dbReference type="ARBA" id="ARBA00005412"/>
    </source>
</evidence>
<comment type="cofactor">
    <cofactor evidence="18">
        <name>Co(2+)</name>
        <dbReference type="ChEBI" id="CHEBI:48828"/>
    </cofactor>
    <cofactor evidence="18">
        <name>Zn(2+)</name>
        <dbReference type="ChEBI" id="CHEBI:29105"/>
    </cofactor>
    <text evidence="18">Binds 1 divalent metal cation per subunit. Can use either Co(2+) or Zn(2+).</text>
</comment>
<evidence type="ECO:0000313" key="21">
    <source>
        <dbReference type="EMBL" id="MBS4540115.1"/>
    </source>
</evidence>
<sequence length="357" mass="41116">MDLNIRTLRENYPVYIEKNLLKELPAYLKEYKKEKILIITDENVARLYLGSVLKRLNDFPVYSYIVPIGEESKSIDMSKNIYNKLLKEKFNRKSLIISLGGGVIGDLSGFVASTYMRGIDFIQIPTTILSQVDSSVGGKVAVNFNNIKNIIGSFYQPKKVLIDIDTLSTLKDRDIDSGLAEVIKYGIIKDYKFFQWLSKEIDNIKNLEYEKIKKIIKRSLEIKEEIVYLDTYEKSIRKILNFGHTIGHGIESLYGFSKFKHGEAVALGMISEAYIAKEIGYISKEYYEEIKKLILRIIDLEKFSEKEKEDILNSIENDKKNVNDNIVIILPTNHGEVNIFDKVINRDLIIKSLGEDR</sequence>
<evidence type="ECO:0000256" key="8">
    <source>
        <dbReference type="ARBA" id="ARBA00017684"/>
    </source>
</evidence>
<keyword evidence="17 18" id="KW-0170">Cobalt</keyword>
<evidence type="ECO:0000256" key="12">
    <source>
        <dbReference type="ARBA" id="ARBA00022741"/>
    </source>
</evidence>
<proteinExistence type="inferred from homology"/>
<dbReference type="HAMAP" id="MF_00110">
    <property type="entry name" value="DHQ_synthase"/>
    <property type="match status" value="1"/>
</dbReference>
<keyword evidence="16 18" id="KW-0456">Lyase</keyword>
<dbReference type="CDD" id="cd08195">
    <property type="entry name" value="DHQS"/>
    <property type="match status" value="1"/>
</dbReference>
<feature type="binding site" evidence="18">
    <location>
        <begin position="126"/>
        <end position="127"/>
    </location>
    <ligand>
        <name>NAD(+)</name>
        <dbReference type="ChEBI" id="CHEBI:57540"/>
    </ligand>
</feature>
<keyword evidence="22" id="KW-1185">Reference proteome</keyword>
<dbReference type="AlphaFoldDB" id="A0A942UYT5"/>
<dbReference type="FunFam" id="3.40.50.1970:FF:000007">
    <property type="entry name" value="Pentafunctional AROM polypeptide"/>
    <property type="match status" value="1"/>
</dbReference>
<dbReference type="RefSeq" id="WP_203368004.1">
    <property type="nucleotide sequence ID" value="NZ_WSFT01000053.1"/>
</dbReference>
<protein>
    <recommendedName>
        <fullName evidence="8 18">3-dehydroquinate synthase</fullName>
        <shortName evidence="18">DHQS</shortName>
        <ecNumber evidence="7 18">4.2.3.4</ecNumber>
    </recommendedName>
</protein>
<evidence type="ECO:0000256" key="10">
    <source>
        <dbReference type="ARBA" id="ARBA00022605"/>
    </source>
</evidence>
<comment type="similarity">
    <text evidence="6 18">Belongs to the sugar phosphate cyclases superfamily. Dehydroquinate synthase family.</text>
</comment>
<dbReference type="Gene3D" id="1.20.1090.10">
    <property type="entry name" value="Dehydroquinate synthase-like - alpha domain"/>
    <property type="match status" value="1"/>
</dbReference>
<feature type="domain" description="3-dehydroquinate synthase N-terminal" evidence="19">
    <location>
        <begin position="64"/>
        <end position="175"/>
    </location>
</feature>
<dbReference type="SUPFAM" id="SSF56796">
    <property type="entry name" value="Dehydroquinate synthase-like"/>
    <property type="match status" value="1"/>
</dbReference>